<dbReference type="InterPro" id="IPR029058">
    <property type="entry name" value="AB_hydrolase_fold"/>
</dbReference>
<dbReference type="AlphaFoldDB" id="A0A7Y6DXH5"/>
<reference evidence="3 4" key="1">
    <citation type="submission" date="2020-05" db="EMBL/GenBank/DDBJ databases">
        <title>Genome Sequencing of Type Strains.</title>
        <authorList>
            <person name="Lemaire J.F."/>
            <person name="Inderbitzin P."/>
            <person name="Gregorio O.A."/>
            <person name="Collins S.B."/>
            <person name="Wespe N."/>
            <person name="Knight-Connoni V."/>
        </authorList>
    </citation>
    <scope>NUCLEOTIDE SEQUENCE [LARGE SCALE GENOMIC DNA]</scope>
    <source>
        <strain evidence="3 4">ATCC 25174</strain>
    </source>
</reference>
<keyword evidence="3" id="KW-0378">Hydrolase</keyword>
<dbReference type="SUPFAM" id="SSF53474">
    <property type="entry name" value="alpha/beta-Hydrolases"/>
    <property type="match status" value="1"/>
</dbReference>
<keyword evidence="4" id="KW-1185">Reference proteome</keyword>
<evidence type="ECO:0000259" key="2">
    <source>
        <dbReference type="Pfam" id="PF00561"/>
    </source>
</evidence>
<comment type="caution">
    <text evidence="3">The sequence shown here is derived from an EMBL/GenBank/DDBJ whole genome shotgun (WGS) entry which is preliminary data.</text>
</comment>
<evidence type="ECO:0000313" key="3">
    <source>
        <dbReference type="EMBL" id="NUU18531.1"/>
    </source>
</evidence>
<feature type="domain" description="AB hydrolase-1" evidence="2">
    <location>
        <begin position="54"/>
        <end position="140"/>
    </location>
</feature>
<dbReference type="Gene3D" id="3.40.50.1820">
    <property type="entry name" value="alpha/beta hydrolase"/>
    <property type="match status" value="1"/>
</dbReference>
<name>A0A7Y6DXH5_9CELL</name>
<accession>A0A7Y6DXH5</accession>
<evidence type="ECO:0000256" key="1">
    <source>
        <dbReference type="SAM" id="MobiDB-lite"/>
    </source>
</evidence>
<feature type="region of interest" description="Disordered" evidence="1">
    <location>
        <begin position="62"/>
        <end position="82"/>
    </location>
</feature>
<dbReference type="EMBL" id="JABMCI010000067">
    <property type="protein sequence ID" value="NUU18531.1"/>
    <property type="molecule type" value="Genomic_DNA"/>
</dbReference>
<gene>
    <name evidence="3" type="ORF">HP550_14845</name>
</gene>
<dbReference type="RefSeq" id="WP_175348447.1">
    <property type="nucleotide sequence ID" value="NZ_JABMCI010000067.1"/>
</dbReference>
<dbReference type="GO" id="GO:0016787">
    <property type="term" value="F:hydrolase activity"/>
    <property type="evidence" value="ECO:0007669"/>
    <property type="project" value="UniProtKB-KW"/>
</dbReference>
<dbReference type="Proteomes" id="UP000565724">
    <property type="component" value="Unassembled WGS sequence"/>
</dbReference>
<dbReference type="InterPro" id="IPR000073">
    <property type="entry name" value="AB_hydrolase_1"/>
</dbReference>
<protein>
    <submittedName>
        <fullName evidence="3">Alpha/beta hydrolase</fullName>
    </submittedName>
</protein>
<proteinExistence type="predicted"/>
<sequence>MTTATTHTLDVPGATLTYDVRGPLPPADGRPPLLFIAQPMDASGFGTLASYFPDRTVVTYDPRGLGRSTRSDGETANTPQQQAGDLHRLIAELGGTVDLLGSSGGAVTGLHLVSAHPDDVRTFVAHEPPLLGVLPDAQEAFAAEKRVQDAYHQLGWGAGMAAFIALTSWEGELTDEFGAELPDPAAFGLPTGDDGSRGDPLLSGISNAITAYQPDVPALTAAPTRVVIAAGIESTGTLTWRTSSALADELDQELTVFPSNHGGFLGDEYGQPGQPEAFAARLREVLDSSA</sequence>
<organism evidence="3 4">
    <name type="scientific">Cellulomonas humilata</name>
    <dbReference type="NCBI Taxonomy" id="144055"/>
    <lineage>
        <taxon>Bacteria</taxon>
        <taxon>Bacillati</taxon>
        <taxon>Actinomycetota</taxon>
        <taxon>Actinomycetes</taxon>
        <taxon>Micrococcales</taxon>
        <taxon>Cellulomonadaceae</taxon>
        <taxon>Cellulomonas</taxon>
    </lineage>
</organism>
<dbReference type="Pfam" id="PF00561">
    <property type="entry name" value="Abhydrolase_1"/>
    <property type="match status" value="1"/>
</dbReference>
<evidence type="ECO:0000313" key="4">
    <source>
        <dbReference type="Proteomes" id="UP000565724"/>
    </source>
</evidence>